<dbReference type="EMBL" id="AP014879">
    <property type="protein sequence ID" value="BAV34082.1"/>
    <property type="molecule type" value="Genomic_DNA"/>
</dbReference>
<evidence type="ECO:0000256" key="3">
    <source>
        <dbReference type="ARBA" id="ARBA00022840"/>
    </source>
</evidence>
<keyword evidence="2 4" id="KW-0547">Nucleotide-binding</keyword>
<dbReference type="KEGG" id="slim:SCL_1784"/>
<dbReference type="Gene3D" id="3.30.470.20">
    <property type="entry name" value="ATP-grasp fold, B domain"/>
    <property type="match status" value="1"/>
</dbReference>
<dbReference type="Pfam" id="PF02655">
    <property type="entry name" value="ATP-grasp_3"/>
    <property type="match status" value="1"/>
</dbReference>
<gene>
    <name evidence="6" type="ORF">SCL_1784</name>
</gene>
<sequence length="462" mass="50406">MVDGLKRAPAHAKSGILLTATLRWPIAARLAIAFSSMGCRVDAVCPRQHPVTTTRAIHRIYPYSALKPLVSLRAAIESSAPDLVIPCDDDAAAHLHQLYVRTGETGPSANALRALIARSLGTPQACALATARGRLMAQAAEEGVRIPETAVVTRPGELNAWLAQHGFPAVIKADRTWGGQGVSIVRNHEEAEHAFGAMRSRPALVNGVARMLLERDPSFFLNLLKETRRSIILQDFIPGTPANRAVACWQGQVLAGISVEAIRTQHPTGPATVVRVIENPEMSEAVNRLVRRFGISGLWGVDFVLEALTGAAYLIEVNPRATPICHLPLGAGRNLPAALYAQLTGTSPVAPPATIDHDVIAMFPGEWHRDRGSPYLRTDYHDIPWDEQGLVQDCLDRPWSERGMIARWWARMRRKSSILPARHKDPASAPVSVDYAYDHLSLNGFKHLASSTLADKKTTFAR</sequence>
<dbReference type="InterPro" id="IPR011761">
    <property type="entry name" value="ATP-grasp"/>
</dbReference>
<accession>A0A1B4XGY5</accession>
<dbReference type="PANTHER" id="PTHR43585:SF2">
    <property type="entry name" value="ATP-GRASP ENZYME FSQD"/>
    <property type="match status" value="1"/>
</dbReference>
<reference evidence="6 7" key="1">
    <citation type="submission" date="2015-05" db="EMBL/GenBank/DDBJ databases">
        <title>Complete genome sequence of a sulfur-oxidizing gammaproteobacterium strain HA5.</title>
        <authorList>
            <person name="Miura A."/>
            <person name="Kojima H."/>
            <person name="Fukui M."/>
        </authorList>
    </citation>
    <scope>NUCLEOTIDE SEQUENCE [LARGE SCALE GENOMIC DNA]</scope>
    <source>
        <strain evidence="6 7">HA5</strain>
    </source>
</reference>
<dbReference type="AlphaFoldDB" id="A0A1B4XGY5"/>
<dbReference type="GO" id="GO:0046872">
    <property type="term" value="F:metal ion binding"/>
    <property type="evidence" value="ECO:0007669"/>
    <property type="project" value="InterPro"/>
</dbReference>
<dbReference type="Gene3D" id="3.30.1490.20">
    <property type="entry name" value="ATP-grasp fold, A domain"/>
    <property type="match status" value="1"/>
</dbReference>
<feature type="domain" description="ATP-grasp" evidence="5">
    <location>
        <begin position="136"/>
        <end position="344"/>
    </location>
</feature>
<dbReference type="PANTHER" id="PTHR43585">
    <property type="entry name" value="FUMIPYRROLE BIOSYNTHESIS PROTEIN C"/>
    <property type="match status" value="1"/>
</dbReference>
<proteinExistence type="predicted"/>
<dbReference type="GO" id="GO:0005524">
    <property type="term" value="F:ATP binding"/>
    <property type="evidence" value="ECO:0007669"/>
    <property type="project" value="UniProtKB-UniRule"/>
</dbReference>
<name>A0A1B4XGY5_9GAMM</name>
<evidence type="ECO:0000313" key="7">
    <source>
        <dbReference type="Proteomes" id="UP000243180"/>
    </source>
</evidence>
<dbReference type="SUPFAM" id="SSF56059">
    <property type="entry name" value="Glutathione synthetase ATP-binding domain-like"/>
    <property type="match status" value="1"/>
</dbReference>
<organism evidence="6 7">
    <name type="scientific">Sulfuricaulis limicola</name>
    <dbReference type="NCBI Taxonomy" id="1620215"/>
    <lineage>
        <taxon>Bacteria</taxon>
        <taxon>Pseudomonadati</taxon>
        <taxon>Pseudomonadota</taxon>
        <taxon>Gammaproteobacteria</taxon>
        <taxon>Acidiferrobacterales</taxon>
        <taxon>Acidiferrobacteraceae</taxon>
        <taxon>Sulfuricaulis</taxon>
    </lineage>
</organism>
<dbReference type="InterPro" id="IPR013815">
    <property type="entry name" value="ATP_grasp_subdomain_1"/>
</dbReference>
<evidence type="ECO:0000256" key="2">
    <source>
        <dbReference type="ARBA" id="ARBA00022741"/>
    </source>
</evidence>
<dbReference type="InParanoid" id="A0A1B4XGY5"/>
<keyword evidence="3 4" id="KW-0067">ATP-binding</keyword>
<dbReference type="GO" id="GO:0016874">
    <property type="term" value="F:ligase activity"/>
    <property type="evidence" value="ECO:0007669"/>
    <property type="project" value="UniProtKB-KW"/>
</dbReference>
<dbReference type="PROSITE" id="PS50975">
    <property type="entry name" value="ATP_GRASP"/>
    <property type="match status" value="1"/>
</dbReference>
<dbReference type="Proteomes" id="UP000243180">
    <property type="component" value="Chromosome"/>
</dbReference>
<evidence type="ECO:0000259" key="5">
    <source>
        <dbReference type="PROSITE" id="PS50975"/>
    </source>
</evidence>
<evidence type="ECO:0000313" key="6">
    <source>
        <dbReference type="EMBL" id="BAV34082.1"/>
    </source>
</evidence>
<dbReference type="InterPro" id="IPR052032">
    <property type="entry name" value="ATP-dep_AA_Ligase"/>
</dbReference>
<evidence type="ECO:0000256" key="4">
    <source>
        <dbReference type="PROSITE-ProRule" id="PRU00409"/>
    </source>
</evidence>
<dbReference type="InterPro" id="IPR003806">
    <property type="entry name" value="ATP-grasp_PylC-type"/>
</dbReference>
<protein>
    <recommendedName>
        <fullName evidence="5">ATP-grasp domain-containing protein</fullName>
    </recommendedName>
</protein>
<keyword evidence="7" id="KW-1185">Reference proteome</keyword>
<evidence type="ECO:0000256" key="1">
    <source>
        <dbReference type="ARBA" id="ARBA00022598"/>
    </source>
</evidence>
<keyword evidence="1" id="KW-0436">Ligase</keyword>